<evidence type="ECO:0000313" key="2">
    <source>
        <dbReference type="Proteomes" id="UP000231152"/>
    </source>
</evidence>
<dbReference type="EMBL" id="PFET01000013">
    <property type="protein sequence ID" value="PJE75554.1"/>
    <property type="molecule type" value="Genomic_DNA"/>
</dbReference>
<comment type="caution">
    <text evidence="1">The sequence shown here is derived from an EMBL/GenBank/DDBJ whole genome shotgun (WGS) entry which is preliminary data.</text>
</comment>
<sequence length="99" mass="11084">MATGTIEDLRQHIATVDRQIILCLAALVDAYARGFYPHGSLTTPPRKLESSVEQLEEPNAGVSLTAMRRLARLIREEGRRHSHLKDVPQSWEAVLPQAK</sequence>
<organism evidence="1 2">
    <name type="scientific">Candidatus Uhrbacteria bacterium CG10_big_fil_rev_8_21_14_0_10_48_11</name>
    <dbReference type="NCBI Taxonomy" id="1975037"/>
    <lineage>
        <taxon>Bacteria</taxon>
        <taxon>Candidatus Uhriibacteriota</taxon>
    </lineage>
</organism>
<gene>
    <name evidence="1" type="ORF">COV04_03950</name>
</gene>
<proteinExistence type="predicted"/>
<protein>
    <submittedName>
        <fullName evidence="1">Uncharacterized protein</fullName>
    </submittedName>
</protein>
<name>A0A2M8LDN2_9BACT</name>
<dbReference type="Proteomes" id="UP000231152">
    <property type="component" value="Unassembled WGS sequence"/>
</dbReference>
<evidence type="ECO:0000313" key="1">
    <source>
        <dbReference type="EMBL" id="PJE75554.1"/>
    </source>
</evidence>
<accession>A0A2M8LDN2</accession>
<reference evidence="1 2" key="1">
    <citation type="submission" date="2017-09" db="EMBL/GenBank/DDBJ databases">
        <title>Depth-based differentiation of microbial function through sediment-hosted aquifers and enrichment of novel symbionts in the deep terrestrial subsurface.</title>
        <authorList>
            <person name="Probst A.J."/>
            <person name="Ladd B."/>
            <person name="Jarett J.K."/>
            <person name="Geller-Mcgrath D.E."/>
            <person name="Sieber C.M."/>
            <person name="Emerson J.B."/>
            <person name="Anantharaman K."/>
            <person name="Thomas B.C."/>
            <person name="Malmstrom R."/>
            <person name="Stieglmeier M."/>
            <person name="Klingl A."/>
            <person name="Woyke T."/>
            <person name="Ryan C.M."/>
            <person name="Banfield J.F."/>
        </authorList>
    </citation>
    <scope>NUCLEOTIDE SEQUENCE [LARGE SCALE GENOMIC DNA]</scope>
    <source>
        <strain evidence="1">CG10_big_fil_rev_8_21_14_0_10_48_11</strain>
    </source>
</reference>
<dbReference type="AlphaFoldDB" id="A0A2M8LDN2"/>